<name>A0A2A2LYZ6_9BILA</name>
<dbReference type="EMBL" id="LIAE01006323">
    <property type="protein sequence ID" value="PAV91353.1"/>
    <property type="molecule type" value="Genomic_DNA"/>
</dbReference>
<keyword evidence="2" id="KW-1185">Reference proteome</keyword>
<proteinExistence type="predicted"/>
<organism evidence="1 2">
    <name type="scientific">Diploscapter pachys</name>
    <dbReference type="NCBI Taxonomy" id="2018661"/>
    <lineage>
        <taxon>Eukaryota</taxon>
        <taxon>Metazoa</taxon>
        <taxon>Ecdysozoa</taxon>
        <taxon>Nematoda</taxon>
        <taxon>Chromadorea</taxon>
        <taxon>Rhabditida</taxon>
        <taxon>Rhabditina</taxon>
        <taxon>Rhabditomorpha</taxon>
        <taxon>Rhabditoidea</taxon>
        <taxon>Rhabditidae</taxon>
        <taxon>Diploscapter</taxon>
    </lineage>
</organism>
<evidence type="ECO:0000313" key="1">
    <source>
        <dbReference type="EMBL" id="PAV91353.1"/>
    </source>
</evidence>
<comment type="caution">
    <text evidence="1">The sequence shown here is derived from an EMBL/GenBank/DDBJ whole genome shotgun (WGS) entry which is preliminary data.</text>
</comment>
<reference evidence="1 2" key="1">
    <citation type="journal article" date="2017" name="Curr. Biol.">
        <title>Genome architecture and evolution of a unichromosomal asexual nematode.</title>
        <authorList>
            <person name="Fradin H."/>
            <person name="Zegar C."/>
            <person name="Gutwein M."/>
            <person name="Lucas J."/>
            <person name="Kovtun M."/>
            <person name="Corcoran D."/>
            <person name="Baugh L.R."/>
            <person name="Kiontke K."/>
            <person name="Gunsalus K."/>
            <person name="Fitch D.H."/>
            <person name="Piano F."/>
        </authorList>
    </citation>
    <scope>NUCLEOTIDE SEQUENCE [LARGE SCALE GENOMIC DNA]</scope>
    <source>
        <strain evidence="1">PF1309</strain>
    </source>
</reference>
<accession>A0A2A2LYZ6</accession>
<sequence>MCFGNIENLEILCDKFRRPNQLGKSNDRSYEIFEAYLQQVQQQVLQQVQHLKIFLSEKTEISKQTGNICNSSRVCNNSSSRAYSNNIHIHSSSPSILLRIPIECQLRLLLFPSKLLLSIVPNPSTQLRSVRPN</sequence>
<gene>
    <name evidence="1" type="ORF">WR25_04362</name>
</gene>
<evidence type="ECO:0000313" key="2">
    <source>
        <dbReference type="Proteomes" id="UP000218231"/>
    </source>
</evidence>
<protein>
    <submittedName>
        <fullName evidence="1">Uncharacterized protein</fullName>
    </submittedName>
</protein>
<dbReference type="Proteomes" id="UP000218231">
    <property type="component" value="Unassembled WGS sequence"/>
</dbReference>
<dbReference type="AlphaFoldDB" id="A0A2A2LYZ6"/>